<dbReference type="STRING" id="1579979.WM2015_1701"/>
<dbReference type="AlphaFoldDB" id="A0A0K0XWS7"/>
<protein>
    <submittedName>
        <fullName evidence="1">Uncharacterized protein</fullName>
    </submittedName>
</protein>
<name>A0A0K0XWS7_9GAMM</name>
<evidence type="ECO:0000313" key="1">
    <source>
        <dbReference type="EMBL" id="AKS42071.1"/>
    </source>
</evidence>
<gene>
    <name evidence="1" type="ORF">WM2015_1701</name>
</gene>
<dbReference type="SUPFAM" id="SSF48576">
    <property type="entry name" value="Terpenoid synthases"/>
    <property type="match status" value="1"/>
</dbReference>
<dbReference type="KEGG" id="wma:WM2015_1701"/>
<dbReference type="InterPro" id="IPR002060">
    <property type="entry name" value="Squ/phyt_synthse"/>
</dbReference>
<dbReference type="Gene3D" id="1.10.600.10">
    <property type="entry name" value="Farnesyl Diphosphate Synthase"/>
    <property type="match status" value="1"/>
</dbReference>
<keyword evidence="2" id="KW-1185">Reference proteome</keyword>
<sequence>MDALAWCRDRMLVPGNPMAASLAFAPDDERDAILALRTLVGELGALAEISEASVAEAKLGWWRETLRDEHSPGRRHPVVQALEQTEVLQRVPASEFESVADAIATLEARPRFERVSELRAFCLRIGGPMGRLESRLLDADQGLTERFAELAAAAYLVRLVRDLAIDARAERWWVPLELQADYQVSRNDVIAGQAGTGFDGLVRSLIHEAMSQARLAIDGLDRESGWRHRHLLIHWSLDRRLALMIDRKPRRLLDQRLLPSHAGNVWRAWRTARRLRRGKAI</sequence>
<accession>A0A0K0XWS7</accession>
<evidence type="ECO:0000313" key="2">
    <source>
        <dbReference type="Proteomes" id="UP000066624"/>
    </source>
</evidence>
<dbReference type="RefSeq" id="WP_049725658.1">
    <property type="nucleotide sequence ID" value="NZ_CP012154.1"/>
</dbReference>
<reference evidence="2" key="1">
    <citation type="submission" date="2015-07" db="EMBL/GenBank/DDBJ databases">
        <authorList>
            <person name="Kim K.M."/>
        </authorList>
    </citation>
    <scope>NUCLEOTIDE SEQUENCE [LARGE SCALE GENOMIC DNA]</scope>
    <source>
        <strain evidence="2">KCTC 42284</strain>
    </source>
</reference>
<dbReference type="Proteomes" id="UP000066624">
    <property type="component" value="Chromosome"/>
</dbReference>
<dbReference type="InterPro" id="IPR008949">
    <property type="entry name" value="Isoprenoid_synthase_dom_sf"/>
</dbReference>
<organism evidence="1 2">
    <name type="scientific">Wenzhouxiangella marina</name>
    <dbReference type="NCBI Taxonomy" id="1579979"/>
    <lineage>
        <taxon>Bacteria</taxon>
        <taxon>Pseudomonadati</taxon>
        <taxon>Pseudomonadota</taxon>
        <taxon>Gammaproteobacteria</taxon>
        <taxon>Chromatiales</taxon>
        <taxon>Wenzhouxiangellaceae</taxon>
        <taxon>Wenzhouxiangella</taxon>
    </lineage>
</organism>
<proteinExistence type="predicted"/>
<dbReference type="EMBL" id="CP012154">
    <property type="protein sequence ID" value="AKS42071.1"/>
    <property type="molecule type" value="Genomic_DNA"/>
</dbReference>
<dbReference type="OrthoDB" id="9807580at2"/>
<dbReference type="Pfam" id="PF00494">
    <property type="entry name" value="SQS_PSY"/>
    <property type="match status" value="1"/>
</dbReference>